<dbReference type="PANTHER" id="PTHR11461:SF211">
    <property type="entry name" value="GH10112P-RELATED"/>
    <property type="match status" value="1"/>
</dbReference>
<dbReference type="InterPro" id="IPR036186">
    <property type="entry name" value="Serpin_sf"/>
</dbReference>
<reference evidence="3" key="1">
    <citation type="submission" date="2021-04" db="EMBL/GenBank/DDBJ databases">
        <title>Genome based classification of Actinospica acidithermotolerans sp. nov., an actinobacterium isolated from an Indonesian hot spring.</title>
        <authorList>
            <person name="Kusuma A.B."/>
            <person name="Putra K.E."/>
            <person name="Nafisah S."/>
            <person name="Loh J."/>
            <person name="Nouioui I."/>
            <person name="Goodfellow M."/>
        </authorList>
    </citation>
    <scope>NUCLEOTIDE SEQUENCE</scope>
    <source>
        <strain evidence="3">DSM 45618</strain>
    </source>
</reference>
<dbReference type="Pfam" id="PF00079">
    <property type="entry name" value="Serpin"/>
    <property type="match status" value="2"/>
</dbReference>
<dbReference type="EMBL" id="JAGSXH010000126">
    <property type="protein sequence ID" value="MBS2966178.1"/>
    <property type="molecule type" value="Genomic_DNA"/>
</dbReference>
<evidence type="ECO:0000313" key="4">
    <source>
        <dbReference type="Proteomes" id="UP000677913"/>
    </source>
</evidence>
<dbReference type="SUPFAM" id="SSF56574">
    <property type="entry name" value="Serpins"/>
    <property type="match status" value="2"/>
</dbReference>
<dbReference type="Gene3D" id="3.30.497.10">
    <property type="entry name" value="Antithrombin, subunit I, domain 2"/>
    <property type="match status" value="2"/>
</dbReference>
<name>A0A8J7WPJ0_9ACTN</name>
<gene>
    <name evidence="3" type="ORF">KGA66_24240</name>
</gene>
<sequence>MANVRDEAISTAVAAANRLTARWAGTCDASGTVLSGFGVWPLLAAIAEPAAGAARDELAQAVGFPAQEAPAAANRLLDALDQNPAVRTALGLWTAASVPVKAEWIAQLPKLSHDVLDPAPQCAQADLDAWVQKETEGLLHHMPVQVDARTLLVLASALTVRTAWEQPFRPSPLNVAGPWSGRRLSGLIRATAVTDVSVAMCDEGPVTLVTVRGREQTDVVLALGEPGARSGHVLAAAALACGPAAQLRAEPVDLDLELPGPGLAVTEVAASDPAPTASVSTVAFTVSAHHDLLAHARLFGLGAASERSTGHFPGISDEVPLCVQAAAQDATASFSAEGFVAAAVTAMAMMAGSAMRPRQVTAKHLTATFDRPFGFVALDRPTGLVLVCGWVAEPDEYPR</sequence>
<organism evidence="3 4">
    <name type="scientific">Actinocrinis puniceicyclus</name>
    <dbReference type="NCBI Taxonomy" id="977794"/>
    <lineage>
        <taxon>Bacteria</taxon>
        <taxon>Bacillati</taxon>
        <taxon>Actinomycetota</taxon>
        <taxon>Actinomycetes</taxon>
        <taxon>Catenulisporales</taxon>
        <taxon>Actinospicaceae</taxon>
        <taxon>Actinocrinis</taxon>
    </lineage>
</organism>
<comment type="similarity">
    <text evidence="1">Belongs to the serpin family.</text>
</comment>
<dbReference type="InterPro" id="IPR000215">
    <property type="entry name" value="Serpin_fam"/>
</dbReference>
<keyword evidence="4" id="KW-1185">Reference proteome</keyword>
<dbReference type="Proteomes" id="UP000677913">
    <property type="component" value="Unassembled WGS sequence"/>
</dbReference>
<evidence type="ECO:0000313" key="3">
    <source>
        <dbReference type="EMBL" id="MBS2966178.1"/>
    </source>
</evidence>
<comment type="caution">
    <text evidence="3">The sequence shown here is derived from an EMBL/GenBank/DDBJ whole genome shotgun (WGS) entry which is preliminary data.</text>
</comment>
<dbReference type="GO" id="GO:0005615">
    <property type="term" value="C:extracellular space"/>
    <property type="evidence" value="ECO:0007669"/>
    <property type="project" value="InterPro"/>
</dbReference>
<dbReference type="AlphaFoldDB" id="A0A8J7WPJ0"/>
<dbReference type="InterPro" id="IPR023796">
    <property type="entry name" value="Serpin_dom"/>
</dbReference>
<evidence type="ECO:0000259" key="2">
    <source>
        <dbReference type="SMART" id="SM00093"/>
    </source>
</evidence>
<accession>A0A8J7WPJ0</accession>
<feature type="domain" description="Serpin" evidence="2">
    <location>
        <begin position="17"/>
        <end position="394"/>
    </location>
</feature>
<proteinExistence type="inferred from homology"/>
<evidence type="ECO:0000256" key="1">
    <source>
        <dbReference type="RuleBase" id="RU000411"/>
    </source>
</evidence>
<dbReference type="GO" id="GO:0004867">
    <property type="term" value="F:serine-type endopeptidase inhibitor activity"/>
    <property type="evidence" value="ECO:0007669"/>
    <property type="project" value="InterPro"/>
</dbReference>
<dbReference type="RefSeq" id="WP_211470993.1">
    <property type="nucleotide sequence ID" value="NZ_JAGSXH010000126.1"/>
</dbReference>
<protein>
    <recommendedName>
        <fullName evidence="2">Serpin domain-containing protein</fullName>
    </recommendedName>
</protein>
<dbReference type="PANTHER" id="PTHR11461">
    <property type="entry name" value="SERINE PROTEASE INHIBITOR, SERPIN"/>
    <property type="match status" value="1"/>
</dbReference>
<dbReference type="InterPro" id="IPR042178">
    <property type="entry name" value="Serpin_sf_1"/>
</dbReference>
<dbReference type="SMART" id="SM00093">
    <property type="entry name" value="SERPIN"/>
    <property type="match status" value="1"/>
</dbReference>